<dbReference type="AlphaFoldDB" id="A0A211Z9R8"/>
<reference evidence="3" key="1">
    <citation type="submission" date="2017-05" db="EMBL/GenBank/DDBJ databases">
        <authorList>
            <person name="Macchi M."/>
            <person name="Festa S."/>
            <person name="Coppotelli B.M."/>
            <person name="Morelli I.S."/>
        </authorList>
    </citation>
    <scope>NUCLEOTIDE SEQUENCE [LARGE SCALE GENOMIC DNA]</scope>
    <source>
        <strain evidence="3">I</strain>
    </source>
</reference>
<dbReference type="OrthoDB" id="8478713at2"/>
<keyword evidence="1" id="KW-0732">Signal</keyword>
<evidence type="ECO:0000313" key="2">
    <source>
        <dbReference type="EMBL" id="OWJ62019.1"/>
    </source>
</evidence>
<dbReference type="CDD" id="cd06661">
    <property type="entry name" value="GGCT_like"/>
    <property type="match status" value="1"/>
</dbReference>
<sequence length="255" mass="27785">MISGLALLTLAATAPGAGAADWWGTKLPGQPQNFIFGYGSLINTASRNSTASKPIDAIPVRVSASFGYIRAWVDRAKSGFTALGLRKPGTGEQATTINGVLYPVEGNDMSAFDAREAGYKRMEVPREAIEGVSWEQVPTEGKIWVYVSVGKDGVPGEGLQPPSADYPLLQSYVDVVVDGALEYGPDYARELIETTADWSPYWLNDRELPRRPWVYDKNYAAVDKLLEETAPAAAHFKDRLFPEVYAIRNLAPAAQ</sequence>
<dbReference type="SUPFAM" id="SSF110857">
    <property type="entry name" value="Gamma-glutamyl cyclotransferase-like"/>
    <property type="match status" value="1"/>
</dbReference>
<feature type="chain" id="PRO_5012171250" description="Gamma-glutamylcyclotransferase" evidence="1">
    <location>
        <begin position="20"/>
        <end position="255"/>
    </location>
</feature>
<name>A0A211Z9R8_9PROT</name>
<gene>
    <name evidence="2" type="ORF">BWR60_30690</name>
</gene>
<dbReference type="Gene3D" id="3.10.490.10">
    <property type="entry name" value="Gamma-glutamyl cyclotransferase-like"/>
    <property type="match status" value="1"/>
</dbReference>
<evidence type="ECO:0000313" key="3">
    <source>
        <dbReference type="Proteomes" id="UP000196655"/>
    </source>
</evidence>
<keyword evidence="3" id="KW-1185">Reference proteome</keyword>
<dbReference type="STRING" id="1122125.GCA_000423185_02391"/>
<feature type="signal peptide" evidence="1">
    <location>
        <begin position="1"/>
        <end position="19"/>
    </location>
</feature>
<dbReference type="InterPro" id="IPR013024">
    <property type="entry name" value="GGCT-like"/>
</dbReference>
<organism evidence="2 3">
    <name type="scientific">Inquilinus limosus</name>
    <dbReference type="NCBI Taxonomy" id="171674"/>
    <lineage>
        <taxon>Bacteria</taxon>
        <taxon>Pseudomonadati</taxon>
        <taxon>Pseudomonadota</taxon>
        <taxon>Alphaproteobacteria</taxon>
        <taxon>Rhodospirillales</taxon>
        <taxon>Rhodospirillaceae</taxon>
        <taxon>Inquilinus</taxon>
    </lineage>
</organism>
<dbReference type="EMBL" id="NHON01000099">
    <property type="protein sequence ID" value="OWJ62019.1"/>
    <property type="molecule type" value="Genomic_DNA"/>
</dbReference>
<proteinExistence type="predicted"/>
<dbReference type="InterPro" id="IPR036568">
    <property type="entry name" value="GGCT-like_sf"/>
</dbReference>
<protein>
    <recommendedName>
        <fullName evidence="4">Gamma-glutamylcyclotransferase</fullName>
    </recommendedName>
</protein>
<accession>A0A211Z9R8</accession>
<comment type="caution">
    <text evidence="2">The sequence shown here is derived from an EMBL/GenBank/DDBJ whole genome shotgun (WGS) entry which is preliminary data.</text>
</comment>
<evidence type="ECO:0008006" key="4">
    <source>
        <dbReference type="Google" id="ProtNLM"/>
    </source>
</evidence>
<dbReference type="Proteomes" id="UP000196655">
    <property type="component" value="Unassembled WGS sequence"/>
</dbReference>
<evidence type="ECO:0000256" key="1">
    <source>
        <dbReference type="SAM" id="SignalP"/>
    </source>
</evidence>